<dbReference type="PRINTS" id="PR00397">
    <property type="entry name" value="SIROHAEM"/>
</dbReference>
<evidence type="ECO:0000256" key="6">
    <source>
        <dbReference type="ARBA" id="ARBA00022723"/>
    </source>
</evidence>
<dbReference type="PANTHER" id="PTHR11493:SF47">
    <property type="entry name" value="SULFITE REDUCTASE [NADPH] SUBUNIT BETA"/>
    <property type="match status" value="1"/>
</dbReference>
<dbReference type="AlphaFoldDB" id="A0A1V4EQT1"/>
<evidence type="ECO:0000256" key="4">
    <source>
        <dbReference type="ARBA" id="ARBA00022485"/>
    </source>
</evidence>
<dbReference type="Proteomes" id="UP000190229">
    <property type="component" value="Unassembled WGS sequence"/>
</dbReference>
<dbReference type="GO" id="GO:0051539">
    <property type="term" value="F:4 iron, 4 sulfur cluster binding"/>
    <property type="evidence" value="ECO:0007669"/>
    <property type="project" value="UniProtKB-KW"/>
</dbReference>
<comment type="caution">
    <text evidence="12">The sequence shown here is derived from an EMBL/GenBank/DDBJ whole genome shotgun (WGS) entry which is preliminary data.</text>
</comment>
<evidence type="ECO:0000256" key="1">
    <source>
        <dbReference type="ARBA" id="ARBA00001929"/>
    </source>
</evidence>
<accession>A0A1V4EQT1</accession>
<evidence type="ECO:0000313" key="12">
    <source>
        <dbReference type="EMBL" id="OPG15289.1"/>
    </source>
</evidence>
<feature type="domain" description="Nitrite/Sulfite reductase ferredoxin-like" evidence="11">
    <location>
        <begin position="345"/>
        <end position="411"/>
    </location>
</feature>
<dbReference type="GO" id="GO:0016002">
    <property type="term" value="F:sulfite reductase activity"/>
    <property type="evidence" value="ECO:0007669"/>
    <property type="project" value="TreeGrafter"/>
</dbReference>
<dbReference type="InterPro" id="IPR006066">
    <property type="entry name" value="NO2/SO3_Rdtase_FeS/sirohaem_BS"/>
</dbReference>
<dbReference type="GO" id="GO:0020037">
    <property type="term" value="F:heme binding"/>
    <property type="evidence" value="ECO:0007669"/>
    <property type="project" value="InterPro"/>
</dbReference>
<dbReference type="Gene3D" id="3.90.480.10">
    <property type="entry name" value="Sulfite Reductase Hemoprotein,Domain 2"/>
    <property type="match status" value="1"/>
</dbReference>
<comment type="cofactor">
    <cofactor evidence="2">
        <name>[4Fe-4S] cluster</name>
        <dbReference type="ChEBI" id="CHEBI:49883"/>
    </cofactor>
</comment>
<keyword evidence="7" id="KW-0560">Oxidoreductase</keyword>
<evidence type="ECO:0000313" key="13">
    <source>
        <dbReference type="Proteomes" id="UP000190229"/>
    </source>
</evidence>
<dbReference type="RefSeq" id="WP_079291580.1">
    <property type="nucleotide sequence ID" value="NZ_MWPS01000038.1"/>
</dbReference>
<dbReference type="InterPro" id="IPR006067">
    <property type="entry name" value="NO2/SO3_Rdtase_4Fe4S_dom"/>
</dbReference>
<dbReference type="InterPro" id="IPR045854">
    <property type="entry name" value="NO2/SO3_Rdtase_4Fe4S_sf"/>
</dbReference>
<keyword evidence="4" id="KW-0004">4Fe-4S</keyword>
<gene>
    <name evidence="12" type="ORF">B2M26_12555</name>
</gene>
<feature type="domain" description="Nitrite/sulphite reductase 4Fe-4S" evidence="10">
    <location>
        <begin position="173"/>
        <end position="325"/>
    </location>
</feature>
<reference evidence="12 13" key="1">
    <citation type="submission" date="2017-02" db="EMBL/GenBank/DDBJ databases">
        <title>Draft genome of Acidibacillus ferrooxidans Huett2.</title>
        <authorList>
            <person name="Schopf S."/>
        </authorList>
    </citation>
    <scope>NUCLEOTIDE SEQUENCE [LARGE SCALE GENOMIC DNA]</scope>
    <source>
        <strain evidence="12 13">Huett2</strain>
    </source>
</reference>
<comment type="cofactor">
    <cofactor evidence="1">
        <name>siroheme</name>
        <dbReference type="ChEBI" id="CHEBI:60052"/>
    </cofactor>
</comment>
<feature type="domain" description="Nitrite/sulphite reductase 4Fe-4S" evidence="10">
    <location>
        <begin position="429"/>
        <end position="560"/>
    </location>
</feature>
<dbReference type="InterPro" id="IPR045169">
    <property type="entry name" value="NO2/SO3_Rdtase_4Fe4S_prot"/>
</dbReference>
<organism evidence="12 13">
    <name type="scientific">Ferroacidibacillus organovorans</name>
    <dbReference type="NCBI Taxonomy" id="1765683"/>
    <lineage>
        <taxon>Bacteria</taxon>
        <taxon>Bacillati</taxon>
        <taxon>Bacillota</taxon>
        <taxon>Bacilli</taxon>
        <taxon>Bacillales</taxon>
        <taxon>Alicyclobacillaceae</taxon>
        <taxon>Ferroacidibacillus</taxon>
    </lineage>
</organism>
<dbReference type="NCBIfam" id="NF010029">
    <property type="entry name" value="PRK13504.1"/>
    <property type="match status" value="1"/>
</dbReference>
<evidence type="ECO:0000256" key="8">
    <source>
        <dbReference type="ARBA" id="ARBA00023004"/>
    </source>
</evidence>
<dbReference type="GO" id="GO:0009337">
    <property type="term" value="C:sulfite reductase complex (NADPH)"/>
    <property type="evidence" value="ECO:0007669"/>
    <property type="project" value="TreeGrafter"/>
</dbReference>
<feature type="domain" description="Nitrite/Sulfite reductase ferredoxin-like" evidence="11">
    <location>
        <begin position="67"/>
        <end position="131"/>
    </location>
</feature>
<keyword evidence="5" id="KW-0349">Heme</keyword>
<evidence type="ECO:0000256" key="2">
    <source>
        <dbReference type="ARBA" id="ARBA00001966"/>
    </source>
</evidence>
<comment type="similarity">
    <text evidence="3">Belongs to the nitrite and sulfite reductase 4Fe-4S domain family.</text>
</comment>
<evidence type="ECO:0000256" key="7">
    <source>
        <dbReference type="ARBA" id="ARBA00023002"/>
    </source>
</evidence>
<evidence type="ECO:0000256" key="9">
    <source>
        <dbReference type="ARBA" id="ARBA00023014"/>
    </source>
</evidence>
<name>A0A1V4EQT1_9BACL</name>
<keyword evidence="6" id="KW-0479">Metal-binding</keyword>
<dbReference type="Pfam" id="PF01077">
    <property type="entry name" value="NIR_SIR"/>
    <property type="match status" value="2"/>
</dbReference>
<dbReference type="InterPro" id="IPR036136">
    <property type="entry name" value="Nit/Sulf_reduc_fer-like_dom_sf"/>
</dbReference>
<dbReference type="GO" id="GO:0046872">
    <property type="term" value="F:metal ion binding"/>
    <property type="evidence" value="ECO:0007669"/>
    <property type="project" value="UniProtKB-KW"/>
</dbReference>
<dbReference type="PANTHER" id="PTHR11493">
    <property type="entry name" value="SULFITE REDUCTASE [NADPH] SUBUNIT BETA-RELATED"/>
    <property type="match status" value="1"/>
</dbReference>
<dbReference type="SUPFAM" id="SSF56014">
    <property type="entry name" value="Nitrite and sulphite reductase 4Fe-4S domain-like"/>
    <property type="match status" value="2"/>
</dbReference>
<protein>
    <submittedName>
        <fullName evidence="12">Sulfite reductase subunit beta</fullName>
    </submittedName>
</protein>
<dbReference type="InterPro" id="IPR005117">
    <property type="entry name" value="NiRdtase/SiRdtase_haem-b_fer"/>
</dbReference>
<dbReference type="Pfam" id="PF03460">
    <property type="entry name" value="NIR_SIR_ferr"/>
    <property type="match status" value="2"/>
</dbReference>
<evidence type="ECO:0000259" key="10">
    <source>
        <dbReference type="Pfam" id="PF01077"/>
    </source>
</evidence>
<dbReference type="EMBL" id="MWPS01000038">
    <property type="protein sequence ID" value="OPG15289.1"/>
    <property type="molecule type" value="Genomic_DNA"/>
</dbReference>
<evidence type="ECO:0000259" key="11">
    <source>
        <dbReference type="Pfam" id="PF03460"/>
    </source>
</evidence>
<sequence length="569" mass="63965">MSVDRETAVSHVEVIKREGNQLRGEIAEELINETSFFTEESIQQLKFHGVYQQDDRDLRKQLKKEGREKHYQMMIRARIPGGVLPAAAYLQFDRLAEEYGNKTMRITTRQTFQLHGVLKGDLKKTIAGINEVLITTLGGCGDQVRNILMCSAPHRSLFHQALRRDLLALVDELSAKTNAYHEIWLDGEKWQPDNRAAEEPLYGKTYLPRKFKLALAVEGDNCVDVYANDLGIVAHRDGETVAGYSLLVGGGMGRTAAIADTFPRMADPLTFVTPDQLIETCREIVKIQRDFGNRADRRYSRFKYLLHERGLAWFRDELSARLGRPLVAPRELTWEQTSDHLGFYPEENGRFALGIYVQNGRIHDTDRMKLRTVLREIMETYAPEVHLTCDQNLILSGLTEEQGEAIKALLLDAGVPLAEQLSNVVRYAMACPALPTCGLATAESERMLPDVLKEIDQLLAQLGLQNEVMSVRMTGCSNGCARPYIGDIGFVGRTIGKYDLFLGGDFNGARMNALYQELLPITQAVDTLRPLLLHYKAGRKSAERFGDYCHRVGFEALRAGTLAEAKDAQ</sequence>
<evidence type="ECO:0000256" key="5">
    <source>
        <dbReference type="ARBA" id="ARBA00022617"/>
    </source>
</evidence>
<dbReference type="PROSITE" id="PS00365">
    <property type="entry name" value="NIR_SIR"/>
    <property type="match status" value="1"/>
</dbReference>
<keyword evidence="9" id="KW-0411">Iron-sulfur</keyword>
<dbReference type="GO" id="GO:0000103">
    <property type="term" value="P:sulfate assimilation"/>
    <property type="evidence" value="ECO:0007669"/>
    <property type="project" value="TreeGrafter"/>
</dbReference>
<evidence type="ECO:0000256" key="3">
    <source>
        <dbReference type="ARBA" id="ARBA00010429"/>
    </source>
</evidence>
<dbReference type="SUPFAM" id="SSF55124">
    <property type="entry name" value="Nitrite/Sulfite reductase N-terminal domain-like"/>
    <property type="match status" value="2"/>
</dbReference>
<keyword evidence="8" id="KW-0408">Iron</keyword>
<dbReference type="Gene3D" id="3.90.480.20">
    <property type="match status" value="1"/>
</dbReference>
<proteinExistence type="inferred from homology"/>
<keyword evidence="13" id="KW-1185">Reference proteome</keyword>
<dbReference type="Gene3D" id="3.30.413.10">
    <property type="entry name" value="Sulfite Reductase Hemoprotein, domain 1"/>
    <property type="match status" value="2"/>
</dbReference>
<dbReference type="GO" id="GO:0050311">
    <property type="term" value="F:sulfite reductase (ferredoxin) activity"/>
    <property type="evidence" value="ECO:0007669"/>
    <property type="project" value="TreeGrafter"/>
</dbReference>